<accession>A0AA42DKB6</accession>
<dbReference type="InterPro" id="IPR029039">
    <property type="entry name" value="Flavoprotein-like_sf"/>
</dbReference>
<dbReference type="GO" id="GO:0016491">
    <property type="term" value="F:oxidoreductase activity"/>
    <property type="evidence" value="ECO:0007669"/>
    <property type="project" value="InterPro"/>
</dbReference>
<dbReference type="EMBL" id="JAQIFT010000016">
    <property type="protein sequence ID" value="MDA3730657.1"/>
    <property type="molecule type" value="Genomic_DNA"/>
</dbReference>
<feature type="domain" description="NADPH-dependent FMN reductase-like" evidence="1">
    <location>
        <begin position="1"/>
        <end position="146"/>
    </location>
</feature>
<evidence type="ECO:0000313" key="2">
    <source>
        <dbReference type="EMBL" id="MDA3730657.1"/>
    </source>
</evidence>
<keyword evidence="3" id="KW-1185">Reference proteome</keyword>
<gene>
    <name evidence="2" type="ORF">PBV87_03980</name>
</gene>
<dbReference type="PANTHER" id="PTHR43741:SF4">
    <property type="entry name" value="FMN-DEPENDENT NADH:QUINONE OXIDOREDUCTASE"/>
    <property type="match status" value="1"/>
</dbReference>
<proteinExistence type="predicted"/>
<sequence>MKITVIYGTERKERSTTYHLAQTVIDALKGEDEVKTFFLPKDMNQFCTGCFKCFEGHQEKCLAYNQIKPIQEAFEEAELIIFTVPVYVFHVPGQVKVLLDHFGFWWMVHQLNGKMFHKQAIVISTAAGAGMKSTVKDVKDSLDFWGVGRVYSYKKPIWAAHWTEIKKDQQDKMKEDILKVATKIKRRQHTMIPRVKVKLMFYGCRLMQKKIGLNDVDVAHWEKMGWLGKVRPWKS</sequence>
<dbReference type="InterPro" id="IPR005025">
    <property type="entry name" value="FMN_Rdtase-like_dom"/>
</dbReference>
<dbReference type="AlphaFoldDB" id="A0AA42DKB6"/>
<organism evidence="2 3">
    <name type="scientific">Holtiella tumoricola</name>
    <dbReference type="NCBI Taxonomy" id="3018743"/>
    <lineage>
        <taxon>Bacteria</taxon>
        <taxon>Bacillati</taxon>
        <taxon>Bacillota</taxon>
        <taxon>Clostridia</taxon>
        <taxon>Lachnospirales</taxon>
        <taxon>Cellulosilyticaceae</taxon>
        <taxon>Holtiella</taxon>
    </lineage>
</organism>
<dbReference type="Pfam" id="PF03358">
    <property type="entry name" value="FMN_red"/>
    <property type="match status" value="1"/>
</dbReference>
<comment type="caution">
    <text evidence="2">The sequence shown here is derived from an EMBL/GenBank/DDBJ whole genome shotgun (WGS) entry which is preliminary data.</text>
</comment>
<evidence type="ECO:0000259" key="1">
    <source>
        <dbReference type="Pfam" id="PF03358"/>
    </source>
</evidence>
<dbReference type="SUPFAM" id="SSF52218">
    <property type="entry name" value="Flavoproteins"/>
    <property type="match status" value="1"/>
</dbReference>
<dbReference type="PANTHER" id="PTHR43741">
    <property type="entry name" value="FMN-DEPENDENT NADH-AZOREDUCTASE 1"/>
    <property type="match status" value="1"/>
</dbReference>
<protein>
    <submittedName>
        <fullName evidence="2">NAD(P)H-dependent oxidoreductase</fullName>
    </submittedName>
</protein>
<dbReference type="RefSeq" id="WP_271011224.1">
    <property type="nucleotide sequence ID" value="NZ_JAQIFT010000016.1"/>
</dbReference>
<dbReference type="Gene3D" id="3.40.50.360">
    <property type="match status" value="1"/>
</dbReference>
<evidence type="ECO:0000313" key="3">
    <source>
        <dbReference type="Proteomes" id="UP001169242"/>
    </source>
</evidence>
<reference evidence="2" key="1">
    <citation type="journal article" date="2023" name="Int. J. Syst. Evol. Microbiol.">
        <title>&lt;i&gt;Holtiella tumoricola&lt;/i&gt; gen. nov. sp. nov., isolated from a human clinical sample.</title>
        <authorList>
            <person name="Allen-Vercoe E."/>
            <person name="Daigneault M.C."/>
            <person name="Vancuren S.J."/>
            <person name="Cochrane K."/>
            <person name="O'Neal L.L."/>
            <person name="Sankaranarayanan K."/>
            <person name="Lawson P.A."/>
        </authorList>
    </citation>
    <scope>NUCLEOTIDE SEQUENCE</scope>
    <source>
        <strain evidence="2">CC70A</strain>
    </source>
</reference>
<dbReference type="InterPro" id="IPR050104">
    <property type="entry name" value="FMN-dep_NADH:Q_OxRdtase_AzoR1"/>
</dbReference>
<name>A0AA42DKB6_9FIRM</name>
<dbReference type="Proteomes" id="UP001169242">
    <property type="component" value="Unassembled WGS sequence"/>
</dbReference>